<dbReference type="Pfam" id="PF00043">
    <property type="entry name" value="GST_C"/>
    <property type="match status" value="1"/>
</dbReference>
<dbReference type="GO" id="GO:0043295">
    <property type="term" value="F:glutathione binding"/>
    <property type="evidence" value="ECO:0007669"/>
    <property type="project" value="TreeGrafter"/>
</dbReference>
<dbReference type="PROSITE" id="PS50405">
    <property type="entry name" value="GST_CTER"/>
    <property type="match status" value="1"/>
</dbReference>
<evidence type="ECO:0000259" key="6">
    <source>
        <dbReference type="PROSITE" id="PS50405"/>
    </source>
</evidence>
<dbReference type="PANTHER" id="PTHR43900">
    <property type="entry name" value="GLUTATHIONE S-TRANSFERASE RHO"/>
    <property type="match status" value="1"/>
</dbReference>
<feature type="domain" description="GST C-terminal" evidence="6">
    <location>
        <begin position="89"/>
        <end position="218"/>
    </location>
</feature>
<dbReference type="InterPro" id="IPR004045">
    <property type="entry name" value="Glutathione_S-Trfase_N"/>
</dbReference>
<accession>A0A803L9R5</accession>
<dbReference type="PROSITE" id="PS50404">
    <property type="entry name" value="GST_NTER"/>
    <property type="match status" value="1"/>
</dbReference>
<evidence type="ECO:0000256" key="4">
    <source>
        <dbReference type="ARBA" id="ARBA00047960"/>
    </source>
</evidence>
<dbReference type="GO" id="GO:0009407">
    <property type="term" value="P:toxin catabolic process"/>
    <property type="evidence" value="ECO:0007669"/>
    <property type="project" value="UniProtKB-ARBA"/>
</dbReference>
<dbReference type="InterPro" id="IPR034347">
    <property type="entry name" value="GST_Phi_C"/>
</dbReference>
<keyword evidence="8" id="KW-1185">Reference proteome</keyword>
<dbReference type="SUPFAM" id="SSF52833">
    <property type="entry name" value="Thioredoxin-like"/>
    <property type="match status" value="1"/>
</dbReference>
<evidence type="ECO:0000313" key="8">
    <source>
        <dbReference type="Proteomes" id="UP000596660"/>
    </source>
</evidence>
<dbReference type="AlphaFoldDB" id="A0A803L9R5"/>
<dbReference type="PANTHER" id="PTHR43900:SF47">
    <property type="entry name" value="GLUTATHIONE S-TRANSFERASE F6-RELATED"/>
    <property type="match status" value="1"/>
</dbReference>
<dbReference type="KEGG" id="cqi:110727847"/>
<dbReference type="GO" id="GO:0005737">
    <property type="term" value="C:cytoplasm"/>
    <property type="evidence" value="ECO:0007669"/>
    <property type="project" value="TreeGrafter"/>
</dbReference>
<dbReference type="Pfam" id="PF02798">
    <property type="entry name" value="GST_N"/>
    <property type="match status" value="1"/>
</dbReference>
<evidence type="ECO:0000256" key="3">
    <source>
        <dbReference type="ARBA" id="ARBA00022679"/>
    </source>
</evidence>
<protein>
    <recommendedName>
        <fullName evidence="2">glutathione transferase</fullName>
        <ecNumber evidence="2">2.5.1.18</ecNumber>
    </recommendedName>
</protein>
<sequence length="218" mass="24720">MVVKVHGSPLSSPTLRVVAAAYEKELDFEFVHVDFESGAHKQLPHLALNPFGQVPAFEDGDLQPFESRAIKNYITHTYERNGTTLISKDMKQKAIQAVWMEVEAHQFDPTATKLVWELVFKAMFGMQPPDMAIVEENEAKLAKVLDVYEARLSQTRYLGGETFTLADLHHLPQMNRLMTTGVKKLFDERPCVSTWCSDILARPAWKKTVELAETSLRS</sequence>
<dbReference type="GO" id="GO:0004364">
    <property type="term" value="F:glutathione transferase activity"/>
    <property type="evidence" value="ECO:0007669"/>
    <property type="project" value="UniProtKB-EC"/>
</dbReference>
<dbReference type="RefSeq" id="XP_021763114.1">
    <property type="nucleotide sequence ID" value="XM_021907422.1"/>
</dbReference>
<dbReference type="Proteomes" id="UP000596660">
    <property type="component" value="Unplaced"/>
</dbReference>
<dbReference type="OMA" id="WAADIMA"/>
<evidence type="ECO:0000259" key="5">
    <source>
        <dbReference type="PROSITE" id="PS50404"/>
    </source>
</evidence>
<dbReference type="FunFam" id="1.20.1050.10:FF:000004">
    <property type="entry name" value="Glutathione S-transferase F2"/>
    <property type="match status" value="1"/>
</dbReference>
<dbReference type="Gene3D" id="3.40.30.10">
    <property type="entry name" value="Glutaredoxin"/>
    <property type="match status" value="1"/>
</dbReference>
<dbReference type="SFLD" id="SFLDG00358">
    <property type="entry name" value="Main_(cytGST)"/>
    <property type="match status" value="1"/>
</dbReference>
<reference evidence="7" key="2">
    <citation type="submission" date="2021-03" db="UniProtKB">
        <authorList>
            <consortium name="EnsemblPlants"/>
        </authorList>
    </citation>
    <scope>IDENTIFICATION</scope>
</reference>
<dbReference type="EC" id="2.5.1.18" evidence="2"/>
<comment type="catalytic activity">
    <reaction evidence="4">
        <text>RX + glutathione = an S-substituted glutathione + a halide anion + H(+)</text>
        <dbReference type="Rhea" id="RHEA:16437"/>
        <dbReference type="ChEBI" id="CHEBI:15378"/>
        <dbReference type="ChEBI" id="CHEBI:16042"/>
        <dbReference type="ChEBI" id="CHEBI:17792"/>
        <dbReference type="ChEBI" id="CHEBI:57925"/>
        <dbReference type="ChEBI" id="CHEBI:90779"/>
        <dbReference type="EC" id="2.5.1.18"/>
    </reaction>
</comment>
<comment type="similarity">
    <text evidence="1">Belongs to the GST superfamily. Phi family.</text>
</comment>
<dbReference type="SFLD" id="SFLDG01154">
    <property type="entry name" value="Main.5:_Phi-like"/>
    <property type="match status" value="1"/>
</dbReference>
<dbReference type="EnsemblPlants" id="AUR62008604-RA">
    <property type="protein sequence ID" value="AUR62008604-RA:cds"/>
    <property type="gene ID" value="AUR62008604"/>
</dbReference>
<evidence type="ECO:0000313" key="7">
    <source>
        <dbReference type="EnsemblPlants" id="AUR62008604-RA:cds"/>
    </source>
</evidence>
<dbReference type="SUPFAM" id="SSF47616">
    <property type="entry name" value="GST C-terminal domain-like"/>
    <property type="match status" value="1"/>
</dbReference>
<dbReference type="Gramene" id="AUR62008604-RA">
    <property type="protein sequence ID" value="AUR62008604-RA:cds"/>
    <property type="gene ID" value="AUR62008604"/>
</dbReference>
<dbReference type="OrthoDB" id="422574at2759"/>
<dbReference type="SFLD" id="SFLDS00019">
    <property type="entry name" value="Glutathione_Transferase_(cytos"/>
    <property type="match status" value="1"/>
</dbReference>
<keyword evidence="3" id="KW-0808">Transferase</keyword>
<gene>
    <name evidence="7" type="primary">LOC110727847</name>
</gene>
<proteinExistence type="inferred from homology"/>
<dbReference type="RefSeq" id="XP_021763113.1">
    <property type="nucleotide sequence ID" value="XM_021907421.1"/>
</dbReference>
<dbReference type="InterPro" id="IPR036249">
    <property type="entry name" value="Thioredoxin-like_sf"/>
</dbReference>
<reference evidence="7" key="1">
    <citation type="journal article" date="2017" name="Nature">
        <title>The genome of Chenopodium quinoa.</title>
        <authorList>
            <person name="Jarvis D.E."/>
            <person name="Ho Y.S."/>
            <person name="Lightfoot D.J."/>
            <person name="Schmoeckel S.M."/>
            <person name="Li B."/>
            <person name="Borm T.J.A."/>
            <person name="Ohyanagi H."/>
            <person name="Mineta K."/>
            <person name="Michell C.T."/>
            <person name="Saber N."/>
            <person name="Kharbatia N.M."/>
            <person name="Rupper R.R."/>
            <person name="Sharp A.R."/>
            <person name="Dally N."/>
            <person name="Boughton B.A."/>
            <person name="Woo Y.H."/>
            <person name="Gao G."/>
            <person name="Schijlen E.G.W.M."/>
            <person name="Guo X."/>
            <person name="Momin A.A."/>
            <person name="Negrao S."/>
            <person name="Al-Babili S."/>
            <person name="Gehring C."/>
            <person name="Roessner U."/>
            <person name="Jung C."/>
            <person name="Murphy K."/>
            <person name="Arold S.T."/>
            <person name="Gojobori T."/>
            <person name="van der Linden C.G."/>
            <person name="van Loo E.N."/>
            <person name="Jellen E.N."/>
            <person name="Maughan P.J."/>
            <person name="Tester M."/>
        </authorList>
    </citation>
    <scope>NUCLEOTIDE SEQUENCE [LARGE SCALE GENOMIC DNA]</scope>
    <source>
        <strain evidence="7">cv. PI 614886</strain>
    </source>
</reference>
<evidence type="ECO:0000256" key="1">
    <source>
        <dbReference type="ARBA" id="ARBA00010128"/>
    </source>
</evidence>
<dbReference type="GeneID" id="110727847"/>
<dbReference type="InterPro" id="IPR004046">
    <property type="entry name" value="GST_C"/>
</dbReference>
<dbReference type="Gene3D" id="1.20.1050.10">
    <property type="match status" value="1"/>
</dbReference>
<dbReference type="InterPro" id="IPR036282">
    <property type="entry name" value="Glutathione-S-Trfase_C_sf"/>
</dbReference>
<dbReference type="FunFam" id="3.40.30.10:FF:000016">
    <property type="entry name" value="Glutathione S-transferase F2"/>
    <property type="match status" value="1"/>
</dbReference>
<organism evidence="7 8">
    <name type="scientific">Chenopodium quinoa</name>
    <name type="common">Quinoa</name>
    <dbReference type="NCBI Taxonomy" id="63459"/>
    <lineage>
        <taxon>Eukaryota</taxon>
        <taxon>Viridiplantae</taxon>
        <taxon>Streptophyta</taxon>
        <taxon>Embryophyta</taxon>
        <taxon>Tracheophyta</taxon>
        <taxon>Spermatophyta</taxon>
        <taxon>Magnoliopsida</taxon>
        <taxon>eudicotyledons</taxon>
        <taxon>Gunneridae</taxon>
        <taxon>Pentapetalae</taxon>
        <taxon>Caryophyllales</taxon>
        <taxon>Chenopodiaceae</taxon>
        <taxon>Chenopodioideae</taxon>
        <taxon>Atripliceae</taxon>
        <taxon>Chenopodium</taxon>
    </lineage>
</organism>
<evidence type="ECO:0000256" key="2">
    <source>
        <dbReference type="ARBA" id="ARBA00012452"/>
    </source>
</evidence>
<dbReference type="InterPro" id="IPR010987">
    <property type="entry name" value="Glutathione-S-Trfase_C-like"/>
</dbReference>
<name>A0A803L9R5_CHEQI</name>
<dbReference type="GO" id="GO:0006749">
    <property type="term" value="P:glutathione metabolic process"/>
    <property type="evidence" value="ECO:0007669"/>
    <property type="project" value="TreeGrafter"/>
</dbReference>
<dbReference type="InterPro" id="IPR040079">
    <property type="entry name" value="Glutathione_S-Trfase"/>
</dbReference>
<dbReference type="RefSeq" id="XP_021763112.1">
    <property type="nucleotide sequence ID" value="XM_021907420.1"/>
</dbReference>
<dbReference type="CDD" id="cd03187">
    <property type="entry name" value="GST_C_Phi"/>
    <property type="match status" value="1"/>
</dbReference>
<feature type="domain" description="GST N-terminal" evidence="5">
    <location>
        <begin position="1"/>
        <end position="82"/>
    </location>
</feature>